<comment type="cofactor">
    <cofactor evidence="1">
        <name>pyridoxal 5'-phosphate</name>
        <dbReference type="ChEBI" id="CHEBI:597326"/>
    </cofactor>
</comment>
<evidence type="ECO:0000313" key="10">
    <source>
        <dbReference type="EMBL" id="KXZ52331.1"/>
    </source>
</evidence>
<dbReference type="GO" id="GO:0000287">
    <property type="term" value="F:magnesium ion binding"/>
    <property type="evidence" value="ECO:0007669"/>
    <property type="project" value="TreeGrafter"/>
</dbReference>
<evidence type="ECO:0000256" key="5">
    <source>
        <dbReference type="ARBA" id="ARBA00066349"/>
    </source>
</evidence>
<dbReference type="InterPro" id="IPR036052">
    <property type="entry name" value="TrpB-like_PALP_sf"/>
</dbReference>
<dbReference type="Proteomes" id="UP000075714">
    <property type="component" value="Unassembled WGS sequence"/>
</dbReference>
<dbReference type="PANTHER" id="PTHR43050">
    <property type="entry name" value="SERINE / THREONINE RACEMASE FAMILY MEMBER"/>
    <property type="match status" value="1"/>
</dbReference>
<dbReference type="Gene3D" id="3.40.50.1100">
    <property type="match status" value="2"/>
</dbReference>
<dbReference type="GO" id="GO:0030170">
    <property type="term" value="F:pyridoxal phosphate binding"/>
    <property type="evidence" value="ECO:0007669"/>
    <property type="project" value="TreeGrafter"/>
</dbReference>
<evidence type="ECO:0000313" key="11">
    <source>
        <dbReference type="Proteomes" id="UP000075714"/>
    </source>
</evidence>
<dbReference type="EC" id="4.3.1.18" evidence="5"/>
<accession>A0A150GR93</accession>
<dbReference type="FunFam" id="3.40.50.1100:FF:000007">
    <property type="entry name" value="L-threonine dehydratase catabolic TdcB"/>
    <property type="match status" value="1"/>
</dbReference>
<dbReference type="GO" id="GO:0003941">
    <property type="term" value="F:L-serine ammonia-lyase activity"/>
    <property type="evidence" value="ECO:0007669"/>
    <property type="project" value="TreeGrafter"/>
</dbReference>
<evidence type="ECO:0000256" key="7">
    <source>
        <dbReference type="ARBA" id="ARBA00070760"/>
    </source>
</evidence>
<dbReference type="InterPro" id="IPR001926">
    <property type="entry name" value="TrpB-like_PALP"/>
</dbReference>
<dbReference type="GO" id="GO:0008721">
    <property type="term" value="F:D-serine ammonia-lyase activity"/>
    <property type="evidence" value="ECO:0007669"/>
    <property type="project" value="UniProtKB-EC"/>
</dbReference>
<evidence type="ECO:0000259" key="9">
    <source>
        <dbReference type="Pfam" id="PF00291"/>
    </source>
</evidence>
<evidence type="ECO:0000256" key="3">
    <source>
        <dbReference type="ARBA" id="ARBA00022898"/>
    </source>
</evidence>
<dbReference type="EMBL" id="LSYV01000011">
    <property type="protein sequence ID" value="KXZ52331.1"/>
    <property type="molecule type" value="Genomic_DNA"/>
</dbReference>
<dbReference type="Pfam" id="PF00291">
    <property type="entry name" value="PALP"/>
    <property type="match status" value="1"/>
</dbReference>
<dbReference type="SUPFAM" id="SSF53686">
    <property type="entry name" value="Tryptophan synthase beta subunit-like PLP-dependent enzymes"/>
    <property type="match status" value="1"/>
</dbReference>
<evidence type="ECO:0000256" key="6">
    <source>
        <dbReference type="ARBA" id="ARBA00066592"/>
    </source>
</evidence>
<keyword evidence="4" id="KW-0456">Lyase</keyword>
<dbReference type="AlphaFoldDB" id="A0A150GR93"/>
<dbReference type="OrthoDB" id="4418812at2759"/>
<evidence type="ECO:0000256" key="1">
    <source>
        <dbReference type="ARBA" id="ARBA00001933"/>
    </source>
</evidence>
<keyword evidence="11" id="KW-1185">Reference proteome</keyword>
<sequence length="248" mass="26044">MRGVPAHIVVPRTTPQCKVDAVKAYGGQLHFCEPTMEAREALCAQLQSSTGAVLVPPYNYGPVIAGQGTIALEFLEQVPELDALVVPVSGGGMISGIALAAKAIKPGIRVVAAEPCGRNRSPDVALAKLAGWVVPCARTDTIADGLQGRLGDLTWPVVRDKVDAVVVVDEQEIVAAMRLIMERMKLVVEPSGAVGLAAALSPSWGAAAVLRTCRRVGVVLCGGNLDLAAKGFWDLWLPPKQPTEGEQQ</sequence>
<gene>
    <name evidence="10" type="ORF">GPECTOR_10g963</name>
</gene>
<evidence type="ECO:0000256" key="2">
    <source>
        <dbReference type="ARBA" id="ARBA00010869"/>
    </source>
</evidence>
<feature type="domain" description="Tryptophan synthase beta chain-like PALP" evidence="9">
    <location>
        <begin position="2"/>
        <end position="222"/>
    </location>
</feature>
<dbReference type="STRING" id="33097.A0A150GR93"/>
<name>A0A150GR93_GONPE</name>
<comment type="similarity">
    <text evidence="2">Belongs to the serine/threonine dehydratase family.</text>
</comment>
<reference evidence="11" key="1">
    <citation type="journal article" date="2016" name="Nat. Commun.">
        <title>The Gonium pectorale genome demonstrates co-option of cell cycle regulation during the evolution of multicellularity.</title>
        <authorList>
            <person name="Hanschen E.R."/>
            <person name="Marriage T.N."/>
            <person name="Ferris P.J."/>
            <person name="Hamaji T."/>
            <person name="Toyoda A."/>
            <person name="Fujiyama A."/>
            <person name="Neme R."/>
            <person name="Noguchi H."/>
            <person name="Minakuchi Y."/>
            <person name="Suzuki M."/>
            <person name="Kawai-Toyooka H."/>
            <person name="Smith D.R."/>
            <person name="Sparks H."/>
            <person name="Anderson J."/>
            <person name="Bakaric R."/>
            <person name="Luria V."/>
            <person name="Karger A."/>
            <person name="Kirschner M.W."/>
            <person name="Durand P.M."/>
            <person name="Michod R.E."/>
            <person name="Nozaki H."/>
            <person name="Olson B.J."/>
        </authorList>
    </citation>
    <scope>NUCLEOTIDE SEQUENCE [LARGE SCALE GENOMIC DNA]</scope>
    <source>
        <strain evidence="11">NIES-2863</strain>
    </source>
</reference>
<keyword evidence="3" id="KW-0663">Pyridoxal phosphate</keyword>
<evidence type="ECO:0000256" key="4">
    <source>
        <dbReference type="ARBA" id="ARBA00023239"/>
    </source>
</evidence>
<dbReference type="GO" id="GO:0030378">
    <property type="term" value="F:serine racemase activity"/>
    <property type="evidence" value="ECO:0007669"/>
    <property type="project" value="UniProtKB-EC"/>
</dbReference>
<dbReference type="EC" id="5.1.1.18" evidence="6"/>
<dbReference type="GO" id="GO:0005524">
    <property type="term" value="F:ATP binding"/>
    <property type="evidence" value="ECO:0007669"/>
    <property type="project" value="TreeGrafter"/>
</dbReference>
<evidence type="ECO:0000256" key="8">
    <source>
        <dbReference type="ARBA" id="ARBA00081761"/>
    </source>
</evidence>
<protein>
    <recommendedName>
        <fullName evidence="7">Serine racemase</fullName>
        <ecNumber evidence="5">4.3.1.18</ecNumber>
        <ecNumber evidence="6">5.1.1.18</ecNumber>
    </recommendedName>
    <alternativeName>
        <fullName evidence="8">D-serine dehydratase</fullName>
    </alternativeName>
</protein>
<dbReference type="GO" id="GO:0018114">
    <property type="term" value="F:threonine racemase activity"/>
    <property type="evidence" value="ECO:0007669"/>
    <property type="project" value="TreeGrafter"/>
</dbReference>
<proteinExistence type="inferred from homology"/>
<organism evidence="10 11">
    <name type="scientific">Gonium pectorale</name>
    <name type="common">Green alga</name>
    <dbReference type="NCBI Taxonomy" id="33097"/>
    <lineage>
        <taxon>Eukaryota</taxon>
        <taxon>Viridiplantae</taxon>
        <taxon>Chlorophyta</taxon>
        <taxon>core chlorophytes</taxon>
        <taxon>Chlorophyceae</taxon>
        <taxon>CS clade</taxon>
        <taxon>Chlamydomonadales</taxon>
        <taxon>Volvocaceae</taxon>
        <taxon>Gonium</taxon>
    </lineage>
</organism>
<dbReference type="GO" id="GO:0070179">
    <property type="term" value="P:D-serine biosynthetic process"/>
    <property type="evidence" value="ECO:0007669"/>
    <property type="project" value="TreeGrafter"/>
</dbReference>
<comment type="caution">
    <text evidence="10">The sequence shown here is derived from an EMBL/GenBank/DDBJ whole genome shotgun (WGS) entry which is preliminary data.</text>
</comment>
<dbReference type="PANTHER" id="PTHR43050:SF1">
    <property type="entry name" value="SERINE RACEMASE"/>
    <property type="match status" value="1"/>
</dbReference>